<keyword evidence="2 5" id="KW-0812">Transmembrane</keyword>
<evidence type="ECO:0000259" key="6">
    <source>
        <dbReference type="Pfam" id="PF01490"/>
    </source>
</evidence>
<dbReference type="GO" id="GO:0016020">
    <property type="term" value="C:membrane"/>
    <property type="evidence" value="ECO:0007669"/>
    <property type="project" value="UniProtKB-SubCell"/>
</dbReference>
<dbReference type="OrthoDB" id="655540at2759"/>
<dbReference type="AlphaFoldDB" id="A0A3P7LE82"/>
<evidence type="ECO:0000313" key="8">
    <source>
        <dbReference type="Proteomes" id="UP000281553"/>
    </source>
</evidence>
<comment type="subcellular location">
    <subcellularLocation>
        <location evidence="1">Membrane</location>
    </subcellularLocation>
</comment>
<feature type="domain" description="Amino acid transporter transmembrane" evidence="6">
    <location>
        <begin position="1"/>
        <end position="60"/>
    </location>
</feature>
<name>A0A3P7LE82_DIBLA</name>
<evidence type="ECO:0000256" key="2">
    <source>
        <dbReference type="ARBA" id="ARBA00022692"/>
    </source>
</evidence>
<evidence type="ECO:0000313" key="7">
    <source>
        <dbReference type="EMBL" id="VDN15225.1"/>
    </source>
</evidence>
<dbReference type="EMBL" id="UYRU01061809">
    <property type="protein sequence ID" value="VDN15225.1"/>
    <property type="molecule type" value="Genomic_DNA"/>
</dbReference>
<protein>
    <recommendedName>
        <fullName evidence="6">Amino acid transporter transmembrane domain-containing protein</fullName>
    </recommendedName>
</protein>
<proteinExistence type="predicted"/>
<feature type="transmembrane region" description="Helical" evidence="5">
    <location>
        <begin position="7"/>
        <end position="27"/>
    </location>
</feature>
<dbReference type="Proteomes" id="UP000281553">
    <property type="component" value="Unassembled WGS sequence"/>
</dbReference>
<evidence type="ECO:0000256" key="1">
    <source>
        <dbReference type="ARBA" id="ARBA00004370"/>
    </source>
</evidence>
<dbReference type="Pfam" id="PF01490">
    <property type="entry name" value="Aa_trans"/>
    <property type="match status" value="1"/>
</dbReference>
<organism evidence="7 8">
    <name type="scientific">Dibothriocephalus latus</name>
    <name type="common">Fish tapeworm</name>
    <name type="synonym">Diphyllobothrium latum</name>
    <dbReference type="NCBI Taxonomy" id="60516"/>
    <lineage>
        <taxon>Eukaryota</taxon>
        <taxon>Metazoa</taxon>
        <taxon>Spiralia</taxon>
        <taxon>Lophotrochozoa</taxon>
        <taxon>Platyhelminthes</taxon>
        <taxon>Cestoda</taxon>
        <taxon>Eucestoda</taxon>
        <taxon>Diphyllobothriidea</taxon>
        <taxon>Diphyllobothriidae</taxon>
        <taxon>Dibothriocephalus</taxon>
    </lineage>
</organism>
<evidence type="ECO:0000256" key="5">
    <source>
        <dbReference type="SAM" id="Phobius"/>
    </source>
</evidence>
<keyword evidence="8" id="KW-1185">Reference proteome</keyword>
<gene>
    <name evidence="7" type="ORF">DILT_LOCUS11056</name>
</gene>
<dbReference type="InterPro" id="IPR013057">
    <property type="entry name" value="AA_transpt_TM"/>
</dbReference>
<evidence type="ECO:0000256" key="4">
    <source>
        <dbReference type="ARBA" id="ARBA00023136"/>
    </source>
</evidence>
<evidence type="ECO:0000256" key="3">
    <source>
        <dbReference type="ARBA" id="ARBA00022989"/>
    </source>
</evidence>
<keyword evidence="3 5" id="KW-1133">Transmembrane helix</keyword>
<sequence length="74" mass="7996">MAAWNVFNLILGVGIMGLPYACAGAGWYSIPMIIVIGAVCCYAGQLVGECLYSHRPKAGDQIKETLNESEFDVR</sequence>
<accession>A0A3P7LE82</accession>
<keyword evidence="4 5" id="KW-0472">Membrane</keyword>
<feature type="transmembrane region" description="Helical" evidence="5">
    <location>
        <begin position="33"/>
        <end position="52"/>
    </location>
</feature>
<reference evidence="7 8" key="1">
    <citation type="submission" date="2018-11" db="EMBL/GenBank/DDBJ databases">
        <authorList>
            <consortium name="Pathogen Informatics"/>
        </authorList>
    </citation>
    <scope>NUCLEOTIDE SEQUENCE [LARGE SCALE GENOMIC DNA]</scope>
</reference>